<protein>
    <submittedName>
        <fullName evidence="3">T9SS type B sorting domain-containing protein</fullName>
    </submittedName>
</protein>
<gene>
    <name evidence="3" type="ORF">EI546_14650</name>
</gene>
<dbReference type="EMBL" id="CP034951">
    <property type="protein sequence ID" value="QAA82881.1"/>
    <property type="molecule type" value="Genomic_DNA"/>
</dbReference>
<dbReference type="OrthoDB" id="9765926at2"/>
<proteinExistence type="predicted"/>
<name>A0A410G6N5_9FLAO</name>
<accession>A0A410G6N5</accession>
<dbReference type="AlphaFoldDB" id="A0A410G6N5"/>
<evidence type="ECO:0000313" key="3">
    <source>
        <dbReference type="EMBL" id="QAA82881.1"/>
    </source>
</evidence>
<dbReference type="KEGG" id="aev:EI546_14650"/>
<dbReference type="InterPro" id="IPR026341">
    <property type="entry name" value="T9SS_type_B"/>
</dbReference>
<evidence type="ECO:0000313" key="4">
    <source>
        <dbReference type="Proteomes" id="UP000285517"/>
    </source>
</evidence>
<dbReference type="Pfam" id="PF13585">
    <property type="entry name" value="CHU_C"/>
    <property type="match status" value="1"/>
</dbReference>
<organism evidence="3 4">
    <name type="scientific">Aequorivita ciconiae</name>
    <dbReference type="NCBI Taxonomy" id="2494375"/>
    <lineage>
        <taxon>Bacteria</taxon>
        <taxon>Pseudomonadati</taxon>
        <taxon>Bacteroidota</taxon>
        <taxon>Flavobacteriia</taxon>
        <taxon>Flavobacteriales</taxon>
        <taxon>Flavobacteriaceae</taxon>
        <taxon>Aequorivita</taxon>
    </lineage>
</organism>
<keyword evidence="4" id="KW-1185">Reference proteome</keyword>
<evidence type="ECO:0000256" key="1">
    <source>
        <dbReference type="SAM" id="MobiDB-lite"/>
    </source>
</evidence>
<feature type="chain" id="PRO_5019336117" evidence="2">
    <location>
        <begin position="19"/>
        <end position="696"/>
    </location>
</feature>
<sequence>MSLKLTFLLVLFAFSAFSQNPNDCVNAIVICGNSSLGIEPDGIGFDEFSLPGNFVPPCYSMDQHNIWFKFEFLSSGTFTFDLSPDNGMDDYDFAIFGPNVTCTSLGHAIRCSSTNPENAGVPADTGLNMTETDTEEGPGEDGNGYLKYIDVQAGEVYYLIVDRAQGSGPFSIFYTGTAQLPNSVTANQPNNLIKCDTDGRPDEQTNFNLESQTNIIIGNQTGVAVSYHKNLNDASIGVNPLSSPYRNTTNPQTIYARIERPNGCSDITSFELEIGNPRLQEPEDVVLCSFEESETYVLDNIIPEIIGNPNGYIFSFHNAEEDAINNLNPIGRVVDFTFTPRRIFVRVTDELDENCFSITSFWGYLNRIEKAGQPTNIVVCDFDLNGKTTIYLNDKDVEILNARNPLDFEILYFTSESDRLAGINSISGRFQTTQNPQIIYVRFLEKATGCFDYTQFRITVNPLPLPRFNQDPYLFCLNATEALPISVERGFKYYVWNTGEEGRSLNRIYINDPGIYSVTVTNEYGCTNTVSVEVLPSDIATITDLEIFDFHGKDNSVIIMVEGLGDYEFAVDTDLQFQNDNFFRGLSNGFHTAYVRDKNGCGIVSREFLILDYPRFFTPNNDGVNDYWRIIGIDQIPDFKIYIFDRFGKLLKRIPPYSLGWDGTNLKGKKMPSNDYWFLIDLANRPQYRGHFTLKR</sequence>
<dbReference type="NCBIfam" id="TIGR04131">
    <property type="entry name" value="Bac_Flav_CTERM"/>
    <property type="match status" value="1"/>
</dbReference>
<dbReference type="Proteomes" id="UP000285517">
    <property type="component" value="Chromosome"/>
</dbReference>
<feature type="region of interest" description="Disordered" evidence="1">
    <location>
        <begin position="120"/>
        <end position="142"/>
    </location>
</feature>
<feature type="signal peptide" evidence="2">
    <location>
        <begin position="1"/>
        <end position="18"/>
    </location>
</feature>
<evidence type="ECO:0000256" key="2">
    <source>
        <dbReference type="SAM" id="SignalP"/>
    </source>
</evidence>
<dbReference type="RefSeq" id="WP_128251245.1">
    <property type="nucleotide sequence ID" value="NZ_CP034951.1"/>
</dbReference>
<reference evidence="3 4" key="1">
    <citation type="submission" date="2019-01" db="EMBL/GenBank/DDBJ databases">
        <title>Complete genome sequencing of Aequorivita sp. H23M31.</title>
        <authorList>
            <person name="Bae J.-W."/>
        </authorList>
    </citation>
    <scope>NUCLEOTIDE SEQUENCE [LARGE SCALE GENOMIC DNA]</scope>
    <source>
        <strain evidence="3 4">H23M31</strain>
    </source>
</reference>
<keyword evidence="2" id="KW-0732">Signal</keyword>